<reference evidence="1" key="2">
    <citation type="journal article" date="2015" name="Data Brief">
        <title>Shoot transcriptome of the giant reed, Arundo donax.</title>
        <authorList>
            <person name="Barrero R.A."/>
            <person name="Guerrero F.D."/>
            <person name="Moolhuijzen P."/>
            <person name="Goolsby J.A."/>
            <person name="Tidwell J."/>
            <person name="Bellgard S.E."/>
            <person name="Bellgard M.I."/>
        </authorList>
    </citation>
    <scope>NUCLEOTIDE SEQUENCE</scope>
    <source>
        <tissue evidence="1">Shoot tissue taken approximately 20 cm above the soil surface</tissue>
    </source>
</reference>
<accession>A0A0A9H672</accession>
<reference evidence="1" key="1">
    <citation type="submission" date="2014-09" db="EMBL/GenBank/DDBJ databases">
        <authorList>
            <person name="Magalhaes I.L.F."/>
            <person name="Oliveira U."/>
            <person name="Santos F.R."/>
            <person name="Vidigal T.H.D.A."/>
            <person name="Brescovit A.D."/>
            <person name="Santos A.J."/>
        </authorList>
    </citation>
    <scope>NUCLEOTIDE SEQUENCE</scope>
    <source>
        <tissue evidence="1">Shoot tissue taken approximately 20 cm above the soil surface</tissue>
    </source>
</reference>
<evidence type="ECO:0000313" key="1">
    <source>
        <dbReference type="EMBL" id="JAE30356.1"/>
    </source>
</evidence>
<protein>
    <submittedName>
        <fullName evidence="1">Uncharacterized protein</fullName>
    </submittedName>
</protein>
<sequence length="37" mass="4084">MLQPVTSLHVQRSASNFRMTGPDHHMPILAVQLLLSG</sequence>
<dbReference type="EMBL" id="GBRH01167540">
    <property type="protein sequence ID" value="JAE30356.1"/>
    <property type="molecule type" value="Transcribed_RNA"/>
</dbReference>
<dbReference type="AlphaFoldDB" id="A0A0A9H672"/>
<organism evidence="1">
    <name type="scientific">Arundo donax</name>
    <name type="common">Giant reed</name>
    <name type="synonym">Donax arundinaceus</name>
    <dbReference type="NCBI Taxonomy" id="35708"/>
    <lineage>
        <taxon>Eukaryota</taxon>
        <taxon>Viridiplantae</taxon>
        <taxon>Streptophyta</taxon>
        <taxon>Embryophyta</taxon>
        <taxon>Tracheophyta</taxon>
        <taxon>Spermatophyta</taxon>
        <taxon>Magnoliopsida</taxon>
        <taxon>Liliopsida</taxon>
        <taxon>Poales</taxon>
        <taxon>Poaceae</taxon>
        <taxon>PACMAD clade</taxon>
        <taxon>Arundinoideae</taxon>
        <taxon>Arundineae</taxon>
        <taxon>Arundo</taxon>
    </lineage>
</organism>
<proteinExistence type="predicted"/>
<name>A0A0A9H672_ARUDO</name>